<keyword evidence="2" id="KW-1185">Reference proteome</keyword>
<accession>A0A4V2RRH4</accession>
<protein>
    <submittedName>
        <fullName evidence="1">Uncharacterized protein</fullName>
    </submittedName>
</protein>
<organism evidence="1 2">
    <name type="scientific">Shewanella fodinae</name>
    <dbReference type="NCBI Taxonomy" id="552357"/>
    <lineage>
        <taxon>Bacteria</taxon>
        <taxon>Pseudomonadati</taxon>
        <taxon>Pseudomonadota</taxon>
        <taxon>Gammaproteobacteria</taxon>
        <taxon>Alteromonadales</taxon>
        <taxon>Shewanellaceae</taxon>
        <taxon>Shewanella</taxon>
    </lineage>
</organism>
<gene>
    <name evidence="1" type="ORF">EDC91_14417</name>
</gene>
<comment type="caution">
    <text evidence="1">The sequence shown here is derived from an EMBL/GenBank/DDBJ whole genome shotgun (WGS) entry which is preliminary data.</text>
</comment>
<dbReference type="EMBL" id="SLWF01000044">
    <property type="protein sequence ID" value="TCN77716.1"/>
    <property type="molecule type" value="Genomic_DNA"/>
</dbReference>
<reference evidence="1 2" key="1">
    <citation type="submission" date="2019-03" db="EMBL/GenBank/DDBJ databases">
        <title>Freshwater and sediment microbial communities from various areas in North America, analyzing microbe dynamics in response to fracking.</title>
        <authorList>
            <person name="Lamendella R."/>
        </authorList>
    </citation>
    <scope>NUCLEOTIDE SEQUENCE [LARGE SCALE GENOMIC DNA]</scope>
    <source>
        <strain evidence="1 2">74A</strain>
    </source>
</reference>
<sequence>MRGLTLAVISALGASVWYLLRQAPTQSAGTSASGAATTDTTSSFTVPDWLNTDWNSLFAETTPIYPLMQPSGISTMTKPYDTATNGGVVPRGITNNNPLNIRENQFTDYAWQGEMAEDIDPAFEEFTSPYWGIRAGAKIMKTYRDKYNLTTIRGIVSRWAPPEDNNPTEDYITFVSRNAGFTPDMPLATDDYPAVVAAMIHYENGYNPYDDQTISSAVLAGFA</sequence>
<evidence type="ECO:0000313" key="2">
    <source>
        <dbReference type="Proteomes" id="UP000294832"/>
    </source>
</evidence>
<dbReference type="AlphaFoldDB" id="A0A4V2RRH4"/>
<dbReference type="Proteomes" id="UP000294832">
    <property type="component" value="Unassembled WGS sequence"/>
</dbReference>
<name>A0A4V2RRH4_9GAMM</name>
<evidence type="ECO:0000313" key="1">
    <source>
        <dbReference type="EMBL" id="TCN77716.1"/>
    </source>
</evidence>
<proteinExistence type="predicted"/>